<protein>
    <submittedName>
        <fullName evidence="1">Uncharacterized protein</fullName>
    </submittedName>
</protein>
<comment type="caution">
    <text evidence="1">The sequence shown here is derived from an EMBL/GenBank/DDBJ whole genome shotgun (WGS) entry which is preliminary data.</text>
</comment>
<sequence length="501" mass="55047">MLDFKYSALTPFLILPLLLLLSSASEATPTYSDHYCTPGTVFTPNSTFQSNLNLLLSSVSSNASLHNGFYRTTISPNTPNVINGLFLCRGDVNATVCQDCVTAASEEIIRRCPNQTESIIWYDVCMLRYSNNSFNNIVPGMALPTDGNNVSSSDMERFNDLLASFLNDLAAKAANSQSEKKFATGEMKFTTSETIYGLAQCVPDLSSSDCNTLFQSAIGIVPTCCTGKLGAMILLPGANIRYEPYTFYNATDVRVLPPSSSGKSNTTVIVAIVVTIVGLALFLLGYCYLRRRASKKQKAFQEDSIVDDLQAIESLQFDLATIEAATNMFSDEKRIGRGGFGMVYKGTLPNGQEIAVKRLSESSMQVLEIVSGKRNSNFYQSNLEVDLLSYAWKTWTNGTPLQLLDPSLGDSYPRNEVIRCIHIGLLCVQENPADRPSMATVALMLNSYSLTMSNPRQPPSFLRERTTIPDEVRYKLDSGQSSSTSFPLSLNEASITELYPR</sequence>
<keyword evidence="2" id="KW-1185">Reference proteome</keyword>
<evidence type="ECO:0000313" key="1">
    <source>
        <dbReference type="EMBL" id="KAI4295820.1"/>
    </source>
</evidence>
<accession>A0ACB9KF97</accession>
<name>A0ACB9KF97_BAUVA</name>
<organism evidence="1 2">
    <name type="scientific">Bauhinia variegata</name>
    <name type="common">Purple orchid tree</name>
    <name type="synonym">Phanera variegata</name>
    <dbReference type="NCBI Taxonomy" id="167791"/>
    <lineage>
        <taxon>Eukaryota</taxon>
        <taxon>Viridiplantae</taxon>
        <taxon>Streptophyta</taxon>
        <taxon>Embryophyta</taxon>
        <taxon>Tracheophyta</taxon>
        <taxon>Spermatophyta</taxon>
        <taxon>Magnoliopsida</taxon>
        <taxon>eudicotyledons</taxon>
        <taxon>Gunneridae</taxon>
        <taxon>Pentapetalae</taxon>
        <taxon>rosids</taxon>
        <taxon>fabids</taxon>
        <taxon>Fabales</taxon>
        <taxon>Fabaceae</taxon>
        <taxon>Cercidoideae</taxon>
        <taxon>Cercideae</taxon>
        <taxon>Bauhiniinae</taxon>
        <taxon>Bauhinia</taxon>
    </lineage>
</organism>
<gene>
    <name evidence="1" type="ORF">L6164_035823</name>
</gene>
<dbReference type="EMBL" id="CM039439">
    <property type="protein sequence ID" value="KAI4295820.1"/>
    <property type="molecule type" value="Genomic_DNA"/>
</dbReference>
<dbReference type="Proteomes" id="UP000828941">
    <property type="component" value="Chromosome 14"/>
</dbReference>
<evidence type="ECO:0000313" key="2">
    <source>
        <dbReference type="Proteomes" id="UP000828941"/>
    </source>
</evidence>
<reference evidence="1 2" key="1">
    <citation type="journal article" date="2022" name="DNA Res.">
        <title>Chromosomal-level genome assembly of the orchid tree Bauhinia variegata (Leguminosae; Cercidoideae) supports the allotetraploid origin hypothesis of Bauhinia.</title>
        <authorList>
            <person name="Zhong Y."/>
            <person name="Chen Y."/>
            <person name="Zheng D."/>
            <person name="Pang J."/>
            <person name="Liu Y."/>
            <person name="Luo S."/>
            <person name="Meng S."/>
            <person name="Qian L."/>
            <person name="Wei D."/>
            <person name="Dai S."/>
            <person name="Zhou R."/>
        </authorList>
    </citation>
    <scope>NUCLEOTIDE SEQUENCE [LARGE SCALE GENOMIC DNA]</scope>
    <source>
        <strain evidence="1">BV-YZ2020</strain>
    </source>
</reference>
<proteinExistence type="predicted"/>